<keyword evidence="6 9" id="KW-1133">Transmembrane helix</keyword>
<dbReference type="eggNOG" id="COG1108">
    <property type="taxonomic scope" value="Bacteria"/>
</dbReference>
<feature type="transmembrane region" description="Helical" evidence="9">
    <location>
        <begin position="261"/>
        <end position="287"/>
    </location>
</feature>
<dbReference type="GO" id="GO:0071281">
    <property type="term" value="P:cellular response to iron ion"/>
    <property type="evidence" value="ECO:0007669"/>
    <property type="project" value="UniProtKB-ARBA"/>
</dbReference>
<dbReference type="InterPro" id="IPR037294">
    <property type="entry name" value="ABC_BtuC-like"/>
</dbReference>
<dbReference type="CDD" id="cd06550">
    <property type="entry name" value="TM_ABC_iron-siderophores_like"/>
    <property type="match status" value="1"/>
</dbReference>
<dbReference type="KEGG" id="sti:Sthe_3154"/>
<dbReference type="AlphaFoldDB" id="D1C9R1"/>
<evidence type="ECO:0000256" key="2">
    <source>
        <dbReference type="ARBA" id="ARBA00008034"/>
    </source>
</evidence>
<dbReference type="GO" id="GO:0043190">
    <property type="term" value="C:ATP-binding cassette (ABC) transporter complex"/>
    <property type="evidence" value="ECO:0007669"/>
    <property type="project" value="InterPro"/>
</dbReference>
<keyword evidence="3 8" id="KW-0813">Transport</keyword>
<keyword evidence="11" id="KW-1185">Reference proteome</keyword>
<feature type="transmembrane region" description="Helical" evidence="9">
    <location>
        <begin position="183"/>
        <end position="216"/>
    </location>
</feature>
<dbReference type="Proteomes" id="UP000002027">
    <property type="component" value="Chromosome 2"/>
</dbReference>
<evidence type="ECO:0000256" key="8">
    <source>
        <dbReference type="RuleBase" id="RU003943"/>
    </source>
</evidence>
<dbReference type="RefSeq" id="WP_012873589.1">
    <property type="nucleotide sequence ID" value="NC_013524.1"/>
</dbReference>
<keyword evidence="7 9" id="KW-0472">Membrane</keyword>
<evidence type="ECO:0000256" key="3">
    <source>
        <dbReference type="ARBA" id="ARBA00022448"/>
    </source>
</evidence>
<dbReference type="HOGENOM" id="CLU_028808_0_0_0"/>
<evidence type="ECO:0000313" key="11">
    <source>
        <dbReference type="Proteomes" id="UP000002027"/>
    </source>
</evidence>
<dbReference type="EMBL" id="CP001824">
    <property type="protein sequence ID" value="ACZ40554.1"/>
    <property type="molecule type" value="Genomic_DNA"/>
</dbReference>
<dbReference type="FunCoup" id="D1C9R1">
    <property type="interactions" value="51"/>
</dbReference>
<reference evidence="10 11" key="2">
    <citation type="journal article" date="2010" name="Stand. Genomic Sci.">
        <title>Complete genome sequence of Desulfohalobium retbaense type strain (HR(100)).</title>
        <authorList>
            <person name="Spring S."/>
            <person name="Nolan M."/>
            <person name="Lapidus A."/>
            <person name="Glavina Del Rio T."/>
            <person name="Copeland A."/>
            <person name="Tice H."/>
            <person name="Cheng J.F."/>
            <person name="Lucas S."/>
            <person name="Land M."/>
            <person name="Chen F."/>
            <person name="Bruce D."/>
            <person name="Goodwin L."/>
            <person name="Pitluck S."/>
            <person name="Ivanova N."/>
            <person name="Mavromatis K."/>
            <person name="Mikhailova N."/>
            <person name="Pati A."/>
            <person name="Chen A."/>
            <person name="Palaniappan K."/>
            <person name="Hauser L."/>
            <person name="Chang Y.J."/>
            <person name="Jeffries C.D."/>
            <person name="Munk C."/>
            <person name="Kiss H."/>
            <person name="Chain P."/>
            <person name="Han C."/>
            <person name="Brettin T."/>
            <person name="Detter J.C."/>
            <person name="Schuler E."/>
            <person name="Goker M."/>
            <person name="Rohde M."/>
            <person name="Bristow J."/>
            <person name="Eisen J.A."/>
            <person name="Markowitz V."/>
            <person name="Hugenholtz P."/>
            <person name="Kyrpides N.C."/>
            <person name="Klenk H.P."/>
        </authorList>
    </citation>
    <scope>NUCLEOTIDE SEQUENCE [LARGE SCALE GENOMIC DNA]</scope>
    <source>
        <strain evidence="11">ATCC 49802 / DSM 20745 / S 6022</strain>
    </source>
</reference>
<proteinExistence type="inferred from homology"/>
<keyword evidence="5 8" id="KW-0812">Transmembrane</keyword>
<feature type="transmembrane region" description="Helical" evidence="9">
    <location>
        <begin position="228"/>
        <end position="249"/>
    </location>
</feature>
<dbReference type="FunFam" id="1.10.3470.10:FF:000003">
    <property type="entry name" value="Iron ABC transporter permease SitD"/>
    <property type="match status" value="1"/>
</dbReference>
<keyword evidence="4" id="KW-1003">Cell membrane</keyword>
<reference evidence="11" key="1">
    <citation type="submission" date="2009-11" db="EMBL/GenBank/DDBJ databases">
        <title>The complete chromosome 2 of Sphaerobacter thermophilus DSM 20745.</title>
        <authorList>
            <person name="Lucas S."/>
            <person name="Copeland A."/>
            <person name="Lapidus A."/>
            <person name="Glavina del Rio T."/>
            <person name="Dalin E."/>
            <person name="Tice H."/>
            <person name="Bruce D."/>
            <person name="Goodwin L."/>
            <person name="Pitluck S."/>
            <person name="Kyrpides N."/>
            <person name="Mavromatis K."/>
            <person name="Ivanova N."/>
            <person name="Mikhailova N."/>
            <person name="LaButti K.M."/>
            <person name="Clum A."/>
            <person name="Sun H.I."/>
            <person name="Brettin T."/>
            <person name="Detter J.C."/>
            <person name="Han C."/>
            <person name="Larimer F."/>
            <person name="Land M."/>
            <person name="Hauser L."/>
            <person name="Markowitz V."/>
            <person name="Cheng J.F."/>
            <person name="Hugenholtz P."/>
            <person name="Woyke T."/>
            <person name="Wu D."/>
            <person name="Steenblock K."/>
            <person name="Schneider S."/>
            <person name="Pukall R."/>
            <person name="Goeker M."/>
            <person name="Klenk H.P."/>
            <person name="Eisen J.A."/>
        </authorList>
    </citation>
    <scope>NUCLEOTIDE SEQUENCE [LARGE SCALE GENOMIC DNA]</scope>
    <source>
        <strain evidence="11">ATCC 49802 / DSM 20745 / S 6022</strain>
    </source>
</reference>
<feature type="transmembrane region" description="Helical" evidence="9">
    <location>
        <begin position="12"/>
        <end position="36"/>
    </location>
</feature>
<dbReference type="InParanoid" id="D1C9R1"/>
<evidence type="ECO:0000256" key="4">
    <source>
        <dbReference type="ARBA" id="ARBA00022475"/>
    </source>
</evidence>
<name>D1C9R1_SPHTD</name>
<dbReference type="SUPFAM" id="SSF81345">
    <property type="entry name" value="ABC transporter involved in vitamin B12 uptake, BtuC"/>
    <property type="match status" value="1"/>
</dbReference>
<dbReference type="Pfam" id="PF00950">
    <property type="entry name" value="ABC-3"/>
    <property type="match status" value="1"/>
</dbReference>
<sequence length="304" mass="31914">MPDLLHDLLFDYTLRTVALGAAILGIVSGTLGSYAVLRRQSLLGDAISHAALPGIALAFLLTGSKAPLVLVLGAAVAGWLGTLLVMGVVRTTRVKFDSALGIILSVFFGIGLVLLTFIQKREDATQAGLDKFLFGQAATILAQDVVTMAALGGVALLLMLLFWKELKLLSFDPEFGRTLGFPIRALDVLLTTLLVIAIVVGLQMVGVVLMSALVVAPAAAARQWTDRLGLMIALAGGFGALAGVSGAVISSTAARLPTGPLIVLCASALVLISLCFAPNRGIVWNALRQRRNRRRLQVEGEVIP</sequence>
<evidence type="ECO:0000256" key="6">
    <source>
        <dbReference type="ARBA" id="ARBA00022989"/>
    </source>
</evidence>
<feature type="transmembrane region" description="Helical" evidence="9">
    <location>
        <begin position="139"/>
        <end position="163"/>
    </location>
</feature>
<dbReference type="OrthoDB" id="9798540at2"/>
<dbReference type="InterPro" id="IPR001626">
    <property type="entry name" value="ABC_TroCD"/>
</dbReference>
<evidence type="ECO:0000256" key="7">
    <source>
        <dbReference type="ARBA" id="ARBA00023136"/>
    </source>
</evidence>
<feature type="transmembrane region" description="Helical" evidence="9">
    <location>
        <begin position="68"/>
        <end position="87"/>
    </location>
</feature>
<evidence type="ECO:0000256" key="1">
    <source>
        <dbReference type="ARBA" id="ARBA00004651"/>
    </source>
</evidence>
<dbReference type="Gene3D" id="1.10.3470.10">
    <property type="entry name" value="ABC transporter involved in vitamin B12 uptake, BtuC"/>
    <property type="match status" value="1"/>
</dbReference>
<gene>
    <name evidence="10" type="ordered locus">Sthe_3154</name>
</gene>
<dbReference type="STRING" id="479434.Sthe_3154"/>
<protein>
    <submittedName>
        <fullName evidence="10">ABC-3 protein</fullName>
    </submittedName>
</protein>
<dbReference type="GO" id="GO:0010043">
    <property type="term" value="P:response to zinc ion"/>
    <property type="evidence" value="ECO:0007669"/>
    <property type="project" value="TreeGrafter"/>
</dbReference>
<comment type="similarity">
    <text evidence="2 8">Belongs to the ABC-3 integral membrane protein family.</text>
</comment>
<dbReference type="GO" id="GO:0055085">
    <property type="term" value="P:transmembrane transport"/>
    <property type="evidence" value="ECO:0007669"/>
    <property type="project" value="InterPro"/>
</dbReference>
<organism evidence="10 11">
    <name type="scientific">Sphaerobacter thermophilus (strain ATCC 49802 / DSM 20745 / KCCM 41009 / NCIMB 13125 / S 6022)</name>
    <dbReference type="NCBI Taxonomy" id="479434"/>
    <lineage>
        <taxon>Bacteria</taxon>
        <taxon>Pseudomonadati</taxon>
        <taxon>Thermomicrobiota</taxon>
        <taxon>Thermomicrobia</taxon>
        <taxon>Sphaerobacterales</taxon>
        <taxon>Sphaerobacterineae</taxon>
        <taxon>Sphaerobacteraceae</taxon>
        <taxon>Sphaerobacter</taxon>
    </lineage>
</organism>
<accession>D1C9R1</accession>
<comment type="subcellular location">
    <subcellularLocation>
        <location evidence="1 8">Cell membrane</location>
        <topology evidence="1 8">Multi-pass membrane protein</topology>
    </subcellularLocation>
</comment>
<feature type="transmembrane region" description="Helical" evidence="9">
    <location>
        <begin position="99"/>
        <end position="118"/>
    </location>
</feature>
<dbReference type="PANTHER" id="PTHR30477:SF3">
    <property type="entry name" value="METAL TRANSPORT SYSTEM MEMBRANE PROTEIN CT_069-RELATED"/>
    <property type="match status" value="1"/>
</dbReference>
<dbReference type="PANTHER" id="PTHR30477">
    <property type="entry name" value="ABC-TRANSPORTER METAL-BINDING PROTEIN"/>
    <property type="match status" value="1"/>
</dbReference>
<evidence type="ECO:0000313" key="10">
    <source>
        <dbReference type="EMBL" id="ACZ40554.1"/>
    </source>
</evidence>
<evidence type="ECO:0000256" key="9">
    <source>
        <dbReference type="SAM" id="Phobius"/>
    </source>
</evidence>
<evidence type="ECO:0000256" key="5">
    <source>
        <dbReference type="ARBA" id="ARBA00022692"/>
    </source>
</evidence>